<keyword evidence="1" id="KW-0812">Transmembrane</keyword>
<keyword evidence="3" id="KW-1185">Reference proteome</keyword>
<feature type="transmembrane region" description="Helical" evidence="1">
    <location>
        <begin position="25"/>
        <end position="46"/>
    </location>
</feature>
<reference evidence="2 3" key="1">
    <citation type="journal article" date="2024" name="J Genomics">
        <title>Draft genome sequencing and assembly of Favolaschia claudopus CIRM-BRFM 2984 isolated from oak limbs.</title>
        <authorList>
            <person name="Navarro D."/>
            <person name="Drula E."/>
            <person name="Chaduli D."/>
            <person name="Cazenave R."/>
            <person name="Ahrendt S."/>
            <person name="Wang J."/>
            <person name="Lipzen A."/>
            <person name="Daum C."/>
            <person name="Barry K."/>
            <person name="Grigoriev I.V."/>
            <person name="Favel A."/>
            <person name="Rosso M.N."/>
            <person name="Martin F."/>
        </authorList>
    </citation>
    <scope>NUCLEOTIDE SEQUENCE [LARGE SCALE GENOMIC DNA]</scope>
    <source>
        <strain evidence="2 3">CIRM-BRFM 2984</strain>
    </source>
</reference>
<comment type="caution">
    <text evidence="2">The sequence shown here is derived from an EMBL/GenBank/DDBJ whole genome shotgun (WGS) entry which is preliminary data.</text>
</comment>
<keyword evidence="1" id="KW-1133">Transmembrane helix</keyword>
<gene>
    <name evidence="2" type="ORF">R3P38DRAFT_3592713</name>
</gene>
<sequence>MPHQSPPSFMTRYRLGYSPQRPYPWLWTTPLAILIMLTAAILFILINIPLSAYETVQEFTYFPNSSVPPPPLSGLVPSALRQSTNHFSPQHLDVGQSFRLNNSALSYTIGSAFDSVENGRPVTSFPYYNNPFSEGCDVTNVSAVVQTHTADSAKRYQYYDYSVSGFVTCTSPTSFEMSWNFDGGSALDTGLSPSLLDVFGRDLRAAMWYGVMGYSSQSSPTDAFSGQGVIRVTARPCCTCNARMDLAALQEDRLQLTSEPCRSQTSQFIGLTGQLTNTTSNFAPWGYYWSVANTTSLFSGADPQFRKGYIGVNDLSALDTPFQNLFQIMYHLVRSDLGVVFNNQIFDSADMFNKSILALDVPADLITYDGSPFGTLGPSAANTMRAATSNPTMMEEWRKSVALMTGTDRVPVLEYLRPVSRRKSLGSAIVAVFVATFTMLSAVWTIFGLVAQGLVKVSHQDKDVDATELELPKLLKWDTMMIESMIFCNGSPC</sequence>
<protein>
    <submittedName>
        <fullName evidence="2">Uncharacterized protein</fullName>
    </submittedName>
</protein>
<keyword evidence="1" id="KW-0472">Membrane</keyword>
<name>A0AAW0AFN3_9AGAR</name>
<dbReference type="Proteomes" id="UP001362999">
    <property type="component" value="Unassembled WGS sequence"/>
</dbReference>
<organism evidence="2 3">
    <name type="scientific">Favolaschia claudopus</name>
    <dbReference type="NCBI Taxonomy" id="2862362"/>
    <lineage>
        <taxon>Eukaryota</taxon>
        <taxon>Fungi</taxon>
        <taxon>Dikarya</taxon>
        <taxon>Basidiomycota</taxon>
        <taxon>Agaricomycotina</taxon>
        <taxon>Agaricomycetes</taxon>
        <taxon>Agaricomycetidae</taxon>
        <taxon>Agaricales</taxon>
        <taxon>Marasmiineae</taxon>
        <taxon>Mycenaceae</taxon>
        <taxon>Favolaschia</taxon>
    </lineage>
</organism>
<evidence type="ECO:0000313" key="2">
    <source>
        <dbReference type="EMBL" id="KAK7007835.1"/>
    </source>
</evidence>
<feature type="transmembrane region" description="Helical" evidence="1">
    <location>
        <begin position="425"/>
        <end position="447"/>
    </location>
</feature>
<evidence type="ECO:0000256" key="1">
    <source>
        <dbReference type="SAM" id="Phobius"/>
    </source>
</evidence>
<dbReference type="EMBL" id="JAWWNJ010000069">
    <property type="protein sequence ID" value="KAK7007835.1"/>
    <property type="molecule type" value="Genomic_DNA"/>
</dbReference>
<accession>A0AAW0AFN3</accession>
<proteinExistence type="predicted"/>
<evidence type="ECO:0000313" key="3">
    <source>
        <dbReference type="Proteomes" id="UP001362999"/>
    </source>
</evidence>
<dbReference type="AlphaFoldDB" id="A0AAW0AFN3"/>